<name>A0A6A5ZES2_9PLEO</name>
<dbReference type="AlphaFoldDB" id="A0A6A5ZES2"/>
<dbReference type="EMBL" id="ML977318">
    <property type="protein sequence ID" value="KAF2118000.1"/>
    <property type="molecule type" value="Genomic_DNA"/>
</dbReference>
<reference evidence="2" key="1">
    <citation type="journal article" date="2020" name="Stud. Mycol.">
        <title>101 Dothideomycetes genomes: a test case for predicting lifestyles and emergence of pathogens.</title>
        <authorList>
            <person name="Haridas S."/>
            <person name="Albert R."/>
            <person name="Binder M."/>
            <person name="Bloem J."/>
            <person name="Labutti K."/>
            <person name="Salamov A."/>
            <person name="Andreopoulos B."/>
            <person name="Baker S."/>
            <person name="Barry K."/>
            <person name="Bills G."/>
            <person name="Bluhm B."/>
            <person name="Cannon C."/>
            <person name="Castanera R."/>
            <person name="Culley D."/>
            <person name="Daum C."/>
            <person name="Ezra D."/>
            <person name="Gonzalez J."/>
            <person name="Henrissat B."/>
            <person name="Kuo A."/>
            <person name="Liang C."/>
            <person name="Lipzen A."/>
            <person name="Lutzoni F."/>
            <person name="Magnuson J."/>
            <person name="Mondo S."/>
            <person name="Nolan M."/>
            <person name="Ohm R."/>
            <person name="Pangilinan J."/>
            <person name="Park H.-J."/>
            <person name="Ramirez L."/>
            <person name="Alfaro M."/>
            <person name="Sun H."/>
            <person name="Tritt A."/>
            <person name="Yoshinaga Y."/>
            <person name="Zwiers L.-H."/>
            <person name="Turgeon B."/>
            <person name="Goodwin S."/>
            <person name="Spatafora J."/>
            <person name="Crous P."/>
            <person name="Grigoriev I."/>
        </authorList>
    </citation>
    <scope>NUCLEOTIDE SEQUENCE</scope>
    <source>
        <strain evidence="2">CBS 627.86</strain>
    </source>
</reference>
<feature type="compositionally biased region" description="Low complexity" evidence="1">
    <location>
        <begin position="91"/>
        <end position="104"/>
    </location>
</feature>
<dbReference type="OrthoDB" id="10591020at2759"/>
<protein>
    <submittedName>
        <fullName evidence="2">Uncharacterized protein</fullName>
    </submittedName>
</protein>
<gene>
    <name evidence="2" type="ORF">BDV96DRAFT_407396</name>
</gene>
<organism evidence="2 3">
    <name type="scientific">Lophiotrema nucula</name>
    <dbReference type="NCBI Taxonomy" id="690887"/>
    <lineage>
        <taxon>Eukaryota</taxon>
        <taxon>Fungi</taxon>
        <taxon>Dikarya</taxon>
        <taxon>Ascomycota</taxon>
        <taxon>Pezizomycotina</taxon>
        <taxon>Dothideomycetes</taxon>
        <taxon>Pleosporomycetidae</taxon>
        <taxon>Pleosporales</taxon>
        <taxon>Lophiotremataceae</taxon>
        <taxon>Lophiotrema</taxon>
    </lineage>
</organism>
<accession>A0A6A5ZES2</accession>
<sequence>MGFTKLKDRIYSKFNASNYSSTSPDAVSSNTSTGYSQLDDAPRDHYQHAPAGAPTPQWQSYDASQPTYRPADHHNGTSGPHYHGTAQVIPDAGTALTSAASDTTTSDEKPAIKPLTERELAFEKTLEIPRAEIDKCKDADERRKIMRQYLRMQKRGRMYKPW</sequence>
<feature type="compositionally biased region" description="Polar residues" evidence="1">
    <location>
        <begin position="14"/>
        <end position="36"/>
    </location>
</feature>
<proteinExistence type="predicted"/>
<evidence type="ECO:0000313" key="2">
    <source>
        <dbReference type="EMBL" id="KAF2118000.1"/>
    </source>
</evidence>
<feature type="region of interest" description="Disordered" evidence="1">
    <location>
        <begin position="14"/>
        <end position="114"/>
    </location>
</feature>
<dbReference type="Proteomes" id="UP000799770">
    <property type="component" value="Unassembled WGS sequence"/>
</dbReference>
<evidence type="ECO:0000313" key="3">
    <source>
        <dbReference type="Proteomes" id="UP000799770"/>
    </source>
</evidence>
<feature type="compositionally biased region" description="Polar residues" evidence="1">
    <location>
        <begin position="56"/>
        <end position="67"/>
    </location>
</feature>
<keyword evidence="3" id="KW-1185">Reference proteome</keyword>
<evidence type="ECO:0000256" key="1">
    <source>
        <dbReference type="SAM" id="MobiDB-lite"/>
    </source>
</evidence>